<dbReference type="CDD" id="cd17324">
    <property type="entry name" value="MFS_NepI_like"/>
    <property type="match status" value="1"/>
</dbReference>
<reference evidence="6 7" key="1">
    <citation type="submission" date="2019-01" db="EMBL/GenBank/DDBJ databases">
        <authorList>
            <person name="Chen W.-M."/>
        </authorList>
    </citation>
    <scope>NUCLEOTIDE SEQUENCE [LARGE SCALE GENOMIC DNA]</scope>
    <source>
        <strain evidence="6 7">TER-1</strain>
    </source>
</reference>
<dbReference type="Proteomes" id="UP000286997">
    <property type="component" value="Unassembled WGS sequence"/>
</dbReference>
<sequence>MTASPAPPVTAGRVPALTAATRISLSLIAGGAVANIYYNQPLLGLLEQDLGHAAAVLVPTATLAGYGLGILGLVPIGDKYPRRGLIVGQLVALALVLVVAALAPDVTVLVGASFVIGVLSTAAQQAVPFAAELAPDASRGRMVGQVMTGLLLGILLARTASGFVGAGFGWRAVFWAAAGLSLLLALMAALTLPHTPSARHLGYGALMRSVLELVRTHPALLRAALSQALLFAAFNAFWTSLALLVQGPPFGLDPAGAGLFGLVGAAGALVAPLAGRFADSRSPRPVVVGGALLTIAAFAVFGLFGGTSLVALVVGVLLIDIGINAALIANQTRVYALAAGARGRINTVFFTLIFVGGAVGASVGTRTFAAAGWPALCLVGGLFATAALVVTLLERR</sequence>
<proteinExistence type="predicted"/>
<evidence type="ECO:0000313" key="7">
    <source>
        <dbReference type="Proteomes" id="UP000286997"/>
    </source>
</evidence>
<accession>A0A3S2W821</accession>
<feature type="transmembrane region" description="Helical" evidence="4">
    <location>
        <begin position="85"/>
        <end position="103"/>
    </location>
</feature>
<evidence type="ECO:0000256" key="4">
    <source>
        <dbReference type="SAM" id="Phobius"/>
    </source>
</evidence>
<dbReference type="PANTHER" id="PTHR42910:SF1">
    <property type="entry name" value="MAJOR FACILITATOR SUPERFAMILY (MFS) PROFILE DOMAIN-CONTAINING PROTEIN"/>
    <property type="match status" value="1"/>
</dbReference>
<keyword evidence="2 4" id="KW-1133">Transmembrane helix</keyword>
<feature type="transmembrane region" description="Helical" evidence="4">
    <location>
        <begin position="348"/>
        <end position="365"/>
    </location>
</feature>
<feature type="transmembrane region" description="Helical" evidence="4">
    <location>
        <begin position="286"/>
        <end position="304"/>
    </location>
</feature>
<protein>
    <submittedName>
        <fullName evidence="6">MFS transporter</fullName>
    </submittedName>
</protein>
<dbReference type="PROSITE" id="PS50850">
    <property type="entry name" value="MFS"/>
    <property type="match status" value="1"/>
</dbReference>
<dbReference type="RefSeq" id="WP_127731761.1">
    <property type="nucleotide sequence ID" value="NZ_SACP01000018.1"/>
</dbReference>
<dbReference type="InterPro" id="IPR036259">
    <property type="entry name" value="MFS_trans_sf"/>
</dbReference>
<dbReference type="InterPro" id="IPR020846">
    <property type="entry name" value="MFS_dom"/>
</dbReference>
<dbReference type="InterPro" id="IPR011701">
    <property type="entry name" value="MFS"/>
</dbReference>
<evidence type="ECO:0000256" key="2">
    <source>
        <dbReference type="ARBA" id="ARBA00022989"/>
    </source>
</evidence>
<dbReference type="EMBL" id="SACP01000018">
    <property type="protein sequence ID" value="RVU16014.1"/>
    <property type="molecule type" value="Genomic_DNA"/>
</dbReference>
<feature type="transmembrane region" description="Helical" evidence="4">
    <location>
        <begin position="219"/>
        <end position="243"/>
    </location>
</feature>
<feature type="transmembrane region" description="Helical" evidence="4">
    <location>
        <begin position="109"/>
        <end position="131"/>
    </location>
</feature>
<evidence type="ECO:0000259" key="5">
    <source>
        <dbReference type="PROSITE" id="PS50850"/>
    </source>
</evidence>
<dbReference type="OrthoDB" id="9815356at2"/>
<feature type="transmembrane region" description="Helical" evidence="4">
    <location>
        <begin position="371"/>
        <end position="393"/>
    </location>
</feature>
<feature type="domain" description="Major facilitator superfamily (MFS) profile" evidence="5">
    <location>
        <begin position="1"/>
        <end position="396"/>
    </location>
</feature>
<keyword evidence="1 4" id="KW-0812">Transmembrane</keyword>
<evidence type="ECO:0000256" key="1">
    <source>
        <dbReference type="ARBA" id="ARBA00022692"/>
    </source>
</evidence>
<feature type="transmembrane region" description="Helical" evidence="4">
    <location>
        <begin position="50"/>
        <end position="73"/>
    </location>
</feature>
<name>A0A3S2W821_9HYPH</name>
<feature type="transmembrane region" description="Helical" evidence="4">
    <location>
        <begin position="310"/>
        <end position="328"/>
    </location>
</feature>
<feature type="transmembrane region" description="Helical" evidence="4">
    <location>
        <begin position="172"/>
        <end position="192"/>
    </location>
</feature>
<keyword evidence="3 4" id="KW-0472">Membrane</keyword>
<dbReference type="PANTHER" id="PTHR42910">
    <property type="entry name" value="TRANSPORTER SCO4007-RELATED"/>
    <property type="match status" value="1"/>
</dbReference>
<evidence type="ECO:0000313" key="6">
    <source>
        <dbReference type="EMBL" id="RVU16014.1"/>
    </source>
</evidence>
<dbReference type="SUPFAM" id="SSF103473">
    <property type="entry name" value="MFS general substrate transporter"/>
    <property type="match status" value="1"/>
</dbReference>
<comment type="caution">
    <text evidence="6">The sequence shown here is derived from an EMBL/GenBank/DDBJ whole genome shotgun (WGS) entry which is preliminary data.</text>
</comment>
<feature type="transmembrane region" description="Helical" evidence="4">
    <location>
        <begin position="143"/>
        <end position="166"/>
    </location>
</feature>
<gene>
    <name evidence="6" type="ORF">EOE48_18315</name>
</gene>
<organism evidence="6 7">
    <name type="scientific">Methylobacterium oryzihabitans</name>
    <dbReference type="NCBI Taxonomy" id="2499852"/>
    <lineage>
        <taxon>Bacteria</taxon>
        <taxon>Pseudomonadati</taxon>
        <taxon>Pseudomonadota</taxon>
        <taxon>Alphaproteobacteria</taxon>
        <taxon>Hyphomicrobiales</taxon>
        <taxon>Methylobacteriaceae</taxon>
        <taxon>Methylobacterium</taxon>
    </lineage>
</organism>
<feature type="transmembrane region" description="Helical" evidence="4">
    <location>
        <begin position="20"/>
        <end position="38"/>
    </location>
</feature>
<dbReference type="Gene3D" id="1.20.1250.20">
    <property type="entry name" value="MFS general substrate transporter like domains"/>
    <property type="match status" value="1"/>
</dbReference>
<dbReference type="GO" id="GO:0022857">
    <property type="term" value="F:transmembrane transporter activity"/>
    <property type="evidence" value="ECO:0007669"/>
    <property type="project" value="InterPro"/>
</dbReference>
<dbReference type="AlphaFoldDB" id="A0A3S2W821"/>
<keyword evidence="7" id="KW-1185">Reference proteome</keyword>
<dbReference type="Pfam" id="PF07690">
    <property type="entry name" value="MFS_1"/>
    <property type="match status" value="1"/>
</dbReference>
<evidence type="ECO:0000256" key="3">
    <source>
        <dbReference type="ARBA" id="ARBA00023136"/>
    </source>
</evidence>
<feature type="transmembrane region" description="Helical" evidence="4">
    <location>
        <begin position="255"/>
        <end position="274"/>
    </location>
</feature>